<sequence length="302" mass="33383">MLASANSPQVNSPQILDDVDDGDDGKRNDPAIKSIIAFSINYVATLNAQTYPELSEAEIAIAATLPPKIYVGVLDNVYGLPFDEDPFIECRIYFITQQLPPADSDLCLEPAMSIPIWPTTEHPLSREPIKLTNPLPWPNCYLSSICSDLRILASEFDDTQICASMPFPESRRVKPLRREDEKTRRNLLDARAAQQDPNSAAQCVDESNLPNAQNNEDEAQATQVDAVFKEHAGHDEVGDIMLQIMSSTDAPSKLTMVDAWYDLSLPIDLPDPRGFFEEEKAIRKLRAEGGGGGPNRCRQIAA</sequence>
<gene>
    <name evidence="2" type="ORF">JAAARDRAFT_528319</name>
</gene>
<dbReference type="InParanoid" id="A0A067QHB7"/>
<evidence type="ECO:0000256" key="1">
    <source>
        <dbReference type="SAM" id="MobiDB-lite"/>
    </source>
</evidence>
<evidence type="ECO:0000313" key="3">
    <source>
        <dbReference type="Proteomes" id="UP000027265"/>
    </source>
</evidence>
<feature type="compositionally biased region" description="Polar residues" evidence="1">
    <location>
        <begin position="1"/>
        <end position="14"/>
    </location>
</feature>
<dbReference type="Proteomes" id="UP000027265">
    <property type="component" value="Unassembled WGS sequence"/>
</dbReference>
<dbReference type="OrthoDB" id="3053346at2759"/>
<keyword evidence="3" id="KW-1185">Reference proteome</keyword>
<dbReference type="AlphaFoldDB" id="A0A067QHB7"/>
<dbReference type="EMBL" id="KL197712">
    <property type="protein sequence ID" value="KDQ61971.1"/>
    <property type="molecule type" value="Genomic_DNA"/>
</dbReference>
<evidence type="ECO:0000313" key="2">
    <source>
        <dbReference type="EMBL" id="KDQ61971.1"/>
    </source>
</evidence>
<name>A0A067QHB7_9AGAM</name>
<feature type="region of interest" description="Disordered" evidence="1">
    <location>
        <begin position="190"/>
        <end position="220"/>
    </location>
</feature>
<accession>A0A067QHB7</accession>
<organism evidence="2 3">
    <name type="scientific">Jaapia argillacea MUCL 33604</name>
    <dbReference type="NCBI Taxonomy" id="933084"/>
    <lineage>
        <taxon>Eukaryota</taxon>
        <taxon>Fungi</taxon>
        <taxon>Dikarya</taxon>
        <taxon>Basidiomycota</taxon>
        <taxon>Agaricomycotina</taxon>
        <taxon>Agaricomycetes</taxon>
        <taxon>Agaricomycetidae</taxon>
        <taxon>Jaapiales</taxon>
        <taxon>Jaapiaceae</taxon>
        <taxon>Jaapia</taxon>
    </lineage>
</organism>
<proteinExistence type="predicted"/>
<dbReference type="HOGENOM" id="CLU_930858_0_0_1"/>
<feature type="region of interest" description="Disordered" evidence="1">
    <location>
        <begin position="1"/>
        <end position="24"/>
    </location>
</feature>
<reference evidence="3" key="1">
    <citation type="journal article" date="2014" name="Proc. Natl. Acad. Sci. U.S.A.">
        <title>Extensive sampling of basidiomycete genomes demonstrates inadequacy of the white-rot/brown-rot paradigm for wood decay fungi.</title>
        <authorList>
            <person name="Riley R."/>
            <person name="Salamov A.A."/>
            <person name="Brown D.W."/>
            <person name="Nagy L.G."/>
            <person name="Floudas D."/>
            <person name="Held B.W."/>
            <person name="Levasseur A."/>
            <person name="Lombard V."/>
            <person name="Morin E."/>
            <person name="Otillar R."/>
            <person name="Lindquist E.A."/>
            <person name="Sun H."/>
            <person name="LaButti K.M."/>
            <person name="Schmutz J."/>
            <person name="Jabbour D."/>
            <person name="Luo H."/>
            <person name="Baker S.E."/>
            <person name="Pisabarro A.G."/>
            <person name="Walton J.D."/>
            <person name="Blanchette R.A."/>
            <person name="Henrissat B."/>
            <person name="Martin F."/>
            <person name="Cullen D."/>
            <person name="Hibbett D.S."/>
            <person name="Grigoriev I.V."/>
        </authorList>
    </citation>
    <scope>NUCLEOTIDE SEQUENCE [LARGE SCALE GENOMIC DNA]</scope>
    <source>
        <strain evidence="3">MUCL 33604</strain>
    </source>
</reference>
<protein>
    <submittedName>
        <fullName evidence="2">Uncharacterized protein</fullName>
    </submittedName>
</protein>